<sequence length="1004" mass="110442">MSTLRFVVKSVSSTEAGYPVQNILEGDVVGPGWRSARDCSYPQEIVIEIPQLSQVTMLQYTTHEYLVPSAVELLKQDDLGWSRVGKIEMGKGGTPTNGRERKTAKLNIKATSIRLVLHKPLPHVKNRHGQVGIAAVILHGTPLGKDMDRPAPISSGANSQESRSRGATGAEGMPGGQGKDVISSSGHASRRSPYYDKGEAIRTTLMVQKAEAADSEDFLRAGRLKQAYDQLGVLLATYKQLDRQKEEAKRKEDYAAAHEIKESMAEIEMILDMPIESVVCVMNGEELPKDPTPPRQPAVRSAKNSHDPPVESSMVASDLRDSDVRSNTPYGAQRDEEQSRPAAKSRTRSPKRAPPPPSNGTDYASMVPTIPQGDELNEYGERMIRPRQQEIFALTEEEKAEQDAKYRSRVRDLQRQTALMKSQAASREDLGSSRSLPKNTNMGRSIGRSMGRSQVQKQFVFTEALEQITSNREGPTLPPELPGTVQRGTNATILRTAGFNDIYIRLAYSSSKQHTEDAVKLMTQAIQADAPMFAAASAALVAIISESTNTALLGSVMQLFCYTYVAYMRKEMGMPPLTSTGAANNFDDGDLKLVFPDVTGKLATQKENAVTYAKLQCRAEIFVKEKLKHNMAQFHNDILSLLTPILTKLSDSQRRTRMVALNMLATVSSFLFFPAVAFVSALISRRALERASGLAQAELALVNSKLQHVVETRSWAMAILANHNSLLITEETLPIFCAYVEWVLPAATKQEQKKPAIDLLVAMYGSLITNEQGIIHAVECANKACASEALMKTIYKAMAECDKNLGLPSPRVKISTRGDDAGKLIIVAPQPKEQTRVATPVKPAAQPVRTDEDETVGDYSPGVCQFCLQDCGQQADYAIQMYRHLLTDCPCCCACPACENIVEIPCLPEHIVFDCACRDKLPYQFDLCPNCRSLVETQFLQEHLQQCKDTIPEEASICPLCGEYLADSEAALIHYSEGNGCDGNPRTAPNLRAVVQQKTRTDRK</sequence>
<keyword evidence="3" id="KW-0812">Transmembrane</keyword>
<dbReference type="Pfam" id="PF21039">
    <property type="entry name" value="CEP104_ZnF"/>
    <property type="match status" value="1"/>
</dbReference>
<dbReference type="InterPro" id="IPR052607">
    <property type="entry name" value="CEP104-like"/>
</dbReference>
<feature type="transmembrane region" description="Helical" evidence="3">
    <location>
        <begin position="550"/>
        <end position="567"/>
    </location>
</feature>
<evidence type="ECO:0000313" key="7">
    <source>
        <dbReference type="Proteomes" id="UP000315496"/>
    </source>
</evidence>
<evidence type="ECO:0000259" key="4">
    <source>
        <dbReference type="Pfam" id="PF21038"/>
    </source>
</evidence>
<reference evidence="6 7" key="1">
    <citation type="submission" date="2019-05" db="EMBL/GenBank/DDBJ databases">
        <title>The compact genome of Giardia muris reveals important steps in the evolution of intestinal protozoan parasites.</title>
        <authorList>
            <person name="Xu F."/>
            <person name="Jimenez-Gonzalez A."/>
            <person name="Einarsson E."/>
            <person name="Astvaldsson A."/>
            <person name="Peirasmaki D."/>
            <person name="Eckmann L."/>
            <person name="Andersson J.O."/>
            <person name="Svard S.G."/>
            <person name="Jerlstrom-Hultqvist J."/>
        </authorList>
    </citation>
    <scope>NUCLEOTIDE SEQUENCE [LARGE SCALE GENOMIC DNA]</scope>
    <source>
        <strain evidence="6 7">Roberts-Thomson</strain>
    </source>
</reference>
<protein>
    <submittedName>
        <fullName evidence="6">Glycine-, glutamate-, thienylcyclohexylpiperidine-binding protein</fullName>
    </submittedName>
</protein>
<feature type="region of interest" description="Disordered" evidence="2">
    <location>
        <begin position="285"/>
        <end position="374"/>
    </location>
</feature>
<comment type="caution">
    <text evidence="6">The sequence shown here is derived from an EMBL/GenBank/DDBJ whole genome shotgun (WGS) entry which is preliminary data.</text>
</comment>
<feature type="region of interest" description="Disordered" evidence="2">
    <location>
        <begin position="397"/>
        <end position="453"/>
    </location>
</feature>
<dbReference type="PANTHER" id="PTHR13371:SF0">
    <property type="entry name" value="CENTROSOMAL PROTEIN OF 104 KDA"/>
    <property type="match status" value="1"/>
</dbReference>
<feature type="domain" description="Centrosomal protein CEP104 Zn finger" evidence="5">
    <location>
        <begin position="863"/>
        <end position="970"/>
    </location>
</feature>
<keyword evidence="3" id="KW-0472">Membrane</keyword>
<evidence type="ECO:0000313" key="6">
    <source>
        <dbReference type="EMBL" id="TNJ28053.1"/>
    </source>
</evidence>
<feature type="compositionally biased region" description="Polar residues" evidence="2">
    <location>
        <begin position="415"/>
        <end position="425"/>
    </location>
</feature>
<dbReference type="VEuPathDB" id="GiardiaDB:GMRT_10029"/>
<accession>A0A4Z1T296</accession>
<dbReference type="InterPro" id="IPR048738">
    <property type="entry name" value="CEP104_Znf"/>
</dbReference>
<dbReference type="OrthoDB" id="66599at2759"/>
<dbReference type="InterPro" id="IPR048739">
    <property type="entry name" value="CEP104_N"/>
</dbReference>
<keyword evidence="7" id="KW-1185">Reference proteome</keyword>
<feature type="compositionally biased region" description="Basic and acidic residues" evidence="2">
    <location>
        <begin position="401"/>
        <end position="414"/>
    </location>
</feature>
<dbReference type="Pfam" id="PF21038">
    <property type="entry name" value="CEP104_N"/>
    <property type="match status" value="1"/>
</dbReference>
<dbReference type="PANTHER" id="PTHR13371">
    <property type="entry name" value="GLYCINE-, GLUTAMATE-, THIENYLCYCLOHEXYLPIPERIDINE-BINDING PROTEIN"/>
    <property type="match status" value="1"/>
</dbReference>
<dbReference type="EMBL" id="VDLU01000002">
    <property type="protein sequence ID" value="TNJ28053.1"/>
    <property type="molecule type" value="Genomic_DNA"/>
</dbReference>
<keyword evidence="1" id="KW-0175">Coiled coil</keyword>
<feature type="transmembrane region" description="Helical" evidence="3">
    <location>
        <begin position="659"/>
        <end position="683"/>
    </location>
</feature>
<feature type="compositionally biased region" description="Polar residues" evidence="2">
    <location>
        <begin position="432"/>
        <end position="443"/>
    </location>
</feature>
<evidence type="ECO:0000256" key="2">
    <source>
        <dbReference type="SAM" id="MobiDB-lite"/>
    </source>
</evidence>
<name>A0A4Z1T296_GIAMU</name>
<keyword evidence="3" id="KW-1133">Transmembrane helix</keyword>
<dbReference type="InterPro" id="IPR008979">
    <property type="entry name" value="Galactose-bd-like_sf"/>
</dbReference>
<proteinExistence type="predicted"/>
<feature type="region of interest" description="Disordered" evidence="2">
    <location>
        <begin position="145"/>
        <end position="195"/>
    </location>
</feature>
<evidence type="ECO:0000259" key="5">
    <source>
        <dbReference type="Pfam" id="PF21039"/>
    </source>
</evidence>
<dbReference type="GO" id="GO:0005929">
    <property type="term" value="C:cilium"/>
    <property type="evidence" value="ECO:0007669"/>
    <property type="project" value="TreeGrafter"/>
</dbReference>
<dbReference type="AlphaFoldDB" id="A0A4Z1T296"/>
<feature type="domain" description="Centrosomal protein CEP104 N-terminal" evidence="4">
    <location>
        <begin position="32"/>
        <end position="140"/>
    </location>
</feature>
<gene>
    <name evidence="6" type="ORF">GMRT_10029</name>
</gene>
<dbReference type="Proteomes" id="UP000315496">
    <property type="component" value="Chromosome 2"/>
</dbReference>
<evidence type="ECO:0000256" key="1">
    <source>
        <dbReference type="SAM" id="Coils"/>
    </source>
</evidence>
<evidence type="ECO:0000256" key="3">
    <source>
        <dbReference type="SAM" id="Phobius"/>
    </source>
</evidence>
<dbReference type="SUPFAM" id="SSF49785">
    <property type="entry name" value="Galactose-binding domain-like"/>
    <property type="match status" value="1"/>
</dbReference>
<feature type="coiled-coil region" evidence="1">
    <location>
        <begin position="231"/>
        <end position="261"/>
    </location>
</feature>
<organism evidence="6 7">
    <name type="scientific">Giardia muris</name>
    <dbReference type="NCBI Taxonomy" id="5742"/>
    <lineage>
        <taxon>Eukaryota</taxon>
        <taxon>Metamonada</taxon>
        <taxon>Diplomonadida</taxon>
        <taxon>Hexamitidae</taxon>
        <taxon>Giardiinae</taxon>
        <taxon>Giardia</taxon>
    </lineage>
</organism>